<dbReference type="Proteomes" id="UP000577419">
    <property type="component" value="Unassembled WGS sequence"/>
</dbReference>
<organism evidence="1 3">
    <name type="scientific">Candidatus Iainarchaeum sp</name>
    <dbReference type="NCBI Taxonomy" id="3101447"/>
    <lineage>
        <taxon>Archaea</taxon>
        <taxon>Candidatus Iainarchaeota</taxon>
        <taxon>Candidatus Iainarchaeia</taxon>
        <taxon>Candidatus Iainarchaeales</taxon>
        <taxon>Candidatus Iainarchaeaceae</taxon>
        <taxon>Candidatus Iainarchaeum</taxon>
    </lineage>
</organism>
<dbReference type="Gene3D" id="3.40.91.30">
    <property type="match status" value="1"/>
</dbReference>
<evidence type="ECO:0000313" key="3">
    <source>
        <dbReference type="Proteomes" id="UP000577419"/>
    </source>
</evidence>
<reference evidence="3" key="1">
    <citation type="journal article" date="2020" name="bioRxiv">
        <title>A rank-normalized archaeal taxonomy based on genome phylogeny resolves widespread incomplete and uneven classifications.</title>
        <authorList>
            <person name="Rinke C."/>
            <person name="Chuvochina M."/>
            <person name="Mussig A.J."/>
            <person name="Chaumeil P.-A."/>
            <person name="Waite D.W."/>
            <person name="Whitman W.B."/>
            <person name="Parks D.H."/>
            <person name="Hugenholtz P."/>
        </authorList>
    </citation>
    <scope>NUCLEOTIDE SEQUENCE [LARGE SCALE GENOMIC DNA]</scope>
</reference>
<proteinExistence type="predicted"/>
<dbReference type="EMBL" id="DUFG01000025">
    <property type="protein sequence ID" value="HIH08717.1"/>
    <property type="molecule type" value="Genomic_DNA"/>
</dbReference>
<reference evidence="2" key="3">
    <citation type="submission" date="2021-05" db="EMBL/GenBank/DDBJ databases">
        <title>Protein family content uncovers lineage relationships and bacterial pathway maintenance mechanisms in DPANN archaea.</title>
        <authorList>
            <person name="Castelle C.J."/>
            <person name="Meheust R."/>
            <person name="Jaffe A.L."/>
            <person name="Seitz K."/>
            <person name="Gong X."/>
            <person name="Baker B.J."/>
            <person name="Banfield J.F."/>
        </authorList>
    </citation>
    <scope>NUCLEOTIDE SEQUENCE</scope>
    <source>
        <strain evidence="2">RIFCSPHIGHO2_01_FULL_GW2011_AR10_43_9</strain>
    </source>
</reference>
<protein>
    <submittedName>
        <fullName evidence="1">Uncharacterized protein</fullName>
    </submittedName>
</protein>
<reference evidence="2" key="2">
    <citation type="submission" date="2021-03" db="EMBL/GenBank/DDBJ databases">
        <authorList>
            <person name="Jaffe A."/>
        </authorList>
    </citation>
    <scope>NUCLEOTIDE SEQUENCE</scope>
    <source>
        <strain evidence="2">RIFCSPHIGHO2_01_FULL_GW2011_AR10_43_9</strain>
    </source>
</reference>
<name>A0A7J4IY40_9ARCH</name>
<dbReference type="AlphaFoldDB" id="A0A7J4IY40"/>
<evidence type="ECO:0000313" key="1">
    <source>
        <dbReference type="EMBL" id="HIH08717.1"/>
    </source>
</evidence>
<accession>A0A7J4IY40</accession>
<dbReference type="Proteomes" id="UP000683213">
    <property type="component" value="Unassembled WGS sequence"/>
</dbReference>
<sequence>MLDAVRKAGSERKPEKLTGIPHASVHYYKKFKWRLPYNRFNLLAGFLGFKKSDFVFELIDPKEFRVKGGIEVQEKYLKENRFFEIHKRMRRGSSNYMKKWHQKMKKENPEAYYKLQYERFKKVADYKKRTMRGEFVRTDLELEVANLLFELGLDYCYEPFLSVCSKSYFPDFKIGNLIIECTAWRGEQKAYSLLSKIRKLEESGYAIKVVIPDNLRRFYKPIENYILSTSELRNLF</sequence>
<gene>
    <name evidence="1" type="ORF">HA237_05110</name>
    <name evidence="2" type="ORF">J4224_00465</name>
</gene>
<evidence type="ECO:0000313" key="2">
    <source>
        <dbReference type="EMBL" id="MBS3058881.1"/>
    </source>
</evidence>
<dbReference type="EMBL" id="JAGVWF010000006">
    <property type="protein sequence ID" value="MBS3058881.1"/>
    <property type="molecule type" value="Genomic_DNA"/>
</dbReference>
<comment type="caution">
    <text evidence="1">The sequence shown here is derived from an EMBL/GenBank/DDBJ whole genome shotgun (WGS) entry which is preliminary data.</text>
</comment>